<dbReference type="InterPro" id="IPR036565">
    <property type="entry name" value="Mur-like_cat_sf"/>
</dbReference>
<evidence type="ECO:0000313" key="18">
    <source>
        <dbReference type="EMBL" id="PSI02510.1"/>
    </source>
</evidence>
<dbReference type="InterPro" id="IPR004101">
    <property type="entry name" value="Mur_ligase_C"/>
</dbReference>
<keyword evidence="5 14" id="KW-0436">Ligase</keyword>
<dbReference type="EC" id="6.3.2.8" evidence="3 14"/>
<dbReference type="InterPro" id="IPR013221">
    <property type="entry name" value="Mur_ligase_cen"/>
</dbReference>
<dbReference type="GO" id="GO:0008360">
    <property type="term" value="P:regulation of cell shape"/>
    <property type="evidence" value="ECO:0007669"/>
    <property type="project" value="UniProtKB-KW"/>
</dbReference>
<dbReference type="InterPro" id="IPR000713">
    <property type="entry name" value="Mur_ligase_N"/>
</dbReference>
<feature type="domain" description="Mur ligase C-terminal" evidence="16">
    <location>
        <begin position="321"/>
        <end position="460"/>
    </location>
</feature>
<evidence type="ECO:0000256" key="14">
    <source>
        <dbReference type="HAMAP-Rule" id="MF_00046"/>
    </source>
</evidence>
<dbReference type="InterPro" id="IPR050061">
    <property type="entry name" value="MurCDEF_pg_biosynth"/>
</dbReference>
<comment type="function">
    <text evidence="14">Cell wall formation.</text>
</comment>
<dbReference type="STRING" id="1910958.BTM30_04340"/>
<comment type="pathway">
    <text evidence="2 14">Cell wall biogenesis; peptidoglycan biosynthesis.</text>
</comment>
<evidence type="ECO:0000259" key="16">
    <source>
        <dbReference type="Pfam" id="PF02875"/>
    </source>
</evidence>
<dbReference type="GO" id="GO:0005524">
    <property type="term" value="F:ATP binding"/>
    <property type="evidence" value="ECO:0007669"/>
    <property type="project" value="UniProtKB-UniRule"/>
</dbReference>
<keyword evidence="19" id="KW-1185">Reference proteome</keyword>
<evidence type="ECO:0000256" key="1">
    <source>
        <dbReference type="ARBA" id="ARBA00004496"/>
    </source>
</evidence>
<evidence type="ECO:0000256" key="8">
    <source>
        <dbReference type="ARBA" id="ARBA00022840"/>
    </source>
</evidence>
<evidence type="ECO:0000256" key="6">
    <source>
        <dbReference type="ARBA" id="ARBA00022618"/>
    </source>
</evidence>
<feature type="binding site" evidence="14">
    <location>
        <begin position="124"/>
        <end position="130"/>
    </location>
    <ligand>
        <name>ATP</name>
        <dbReference type="ChEBI" id="CHEBI:30616"/>
    </ligand>
</feature>
<keyword evidence="9 14" id="KW-0133">Cell shape</keyword>
<keyword evidence="8 14" id="KW-0067">ATP-binding</keyword>
<evidence type="ECO:0000256" key="7">
    <source>
        <dbReference type="ARBA" id="ARBA00022741"/>
    </source>
</evidence>
<evidence type="ECO:0000256" key="9">
    <source>
        <dbReference type="ARBA" id="ARBA00022960"/>
    </source>
</evidence>
<dbReference type="SUPFAM" id="SSF53244">
    <property type="entry name" value="MurD-like peptide ligases, peptide-binding domain"/>
    <property type="match status" value="1"/>
</dbReference>
<dbReference type="InterPro" id="IPR036615">
    <property type="entry name" value="Mur_ligase_C_dom_sf"/>
</dbReference>
<dbReference type="Gene3D" id="3.90.190.20">
    <property type="entry name" value="Mur ligase, C-terminal domain"/>
    <property type="match status" value="1"/>
</dbReference>
<dbReference type="Pfam" id="PF02875">
    <property type="entry name" value="Mur_ligase_C"/>
    <property type="match status" value="1"/>
</dbReference>
<evidence type="ECO:0000256" key="2">
    <source>
        <dbReference type="ARBA" id="ARBA00004752"/>
    </source>
</evidence>
<dbReference type="PANTHER" id="PTHR43445">
    <property type="entry name" value="UDP-N-ACETYLMURAMATE--L-ALANINE LIGASE-RELATED"/>
    <property type="match status" value="1"/>
</dbReference>
<name>A0A2P7EH23_9SYNE</name>
<dbReference type="HAMAP" id="MF_00046">
    <property type="entry name" value="MurC"/>
    <property type="match status" value="1"/>
</dbReference>
<comment type="similarity">
    <text evidence="14">Belongs to the MurCDEF family.</text>
</comment>
<dbReference type="Proteomes" id="UP000240206">
    <property type="component" value="Unassembled WGS sequence"/>
</dbReference>
<evidence type="ECO:0000256" key="12">
    <source>
        <dbReference type="ARBA" id="ARBA00023316"/>
    </source>
</evidence>
<keyword evidence="7 14" id="KW-0547">Nucleotide-binding</keyword>
<dbReference type="Gene3D" id="3.40.50.720">
    <property type="entry name" value="NAD(P)-binding Rossmann-like Domain"/>
    <property type="match status" value="1"/>
</dbReference>
<keyword evidence="10 14" id="KW-0573">Peptidoglycan synthesis</keyword>
<evidence type="ECO:0000313" key="19">
    <source>
        <dbReference type="Proteomes" id="UP000240206"/>
    </source>
</evidence>
<dbReference type="UniPathway" id="UPA00219"/>
<evidence type="ECO:0000256" key="4">
    <source>
        <dbReference type="ARBA" id="ARBA00022490"/>
    </source>
</evidence>
<keyword evidence="11 14" id="KW-0131">Cell cycle</keyword>
<protein>
    <recommendedName>
        <fullName evidence="3 14">UDP-N-acetylmuramate--L-alanine ligase</fullName>
        <ecNumber evidence="3 14">6.3.2.8</ecNumber>
    </recommendedName>
    <alternativeName>
        <fullName evidence="14">UDP-N-acetylmuramoyl-L-alanine synthetase</fullName>
    </alternativeName>
</protein>
<evidence type="ECO:0000256" key="10">
    <source>
        <dbReference type="ARBA" id="ARBA00022984"/>
    </source>
</evidence>
<dbReference type="GO" id="GO:0008763">
    <property type="term" value="F:UDP-N-acetylmuramate-L-alanine ligase activity"/>
    <property type="evidence" value="ECO:0007669"/>
    <property type="project" value="UniProtKB-UniRule"/>
</dbReference>
<feature type="domain" description="Mur ligase central" evidence="17">
    <location>
        <begin position="122"/>
        <end position="298"/>
    </location>
</feature>
<reference evidence="19" key="1">
    <citation type="submission" date="2018-03" db="EMBL/GenBank/DDBJ databases">
        <title>Ecological and genomic features of two cosmopolitan and abundant freshwater picocyanobacteria.</title>
        <authorList>
            <person name="Cabello-Yeves P.J."/>
            <person name="Picazo A."/>
            <person name="Camacho A."/>
            <person name="Callieri C."/>
            <person name="Rosselli R."/>
            <person name="Roda-Garcia J."/>
            <person name="Coutinho F.H."/>
            <person name="Rodriguez-Valera F."/>
        </authorList>
    </citation>
    <scope>NUCLEOTIDE SEQUENCE [LARGE SCALE GENOMIC DNA]</scope>
    <source>
        <strain evidence="19">Tous</strain>
    </source>
</reference>
<keyword evidence="4 14" id="KW-0963">Cytoplasm</keyword>
<dbReference type="GO" id="GO:0009252">
    <property type="term" value="P:peptidoglycan biosynthetic process"/>
    <property type="evidence" value="ECO:0007669"/>
    <property type="project" value="UniProtKB-UniRule"/>
</dbReference>
<evidence type="ECO:0000256" key="5">
    <source>
        <dbReference type="ARBA" id="ARBA00022598"/>
    </source>
</evidence>
<proteinExistence type="inferred from homology"/>
<dbReference type="PANTHER" id="PTHR43445:SF3">
    <property type="entry name" value="UDP-N-ACETYLMURAMATE--L-ALANINE LIGASE"/>
    <property type="match status" value="1"/>
</dbReference>
<evidence type="ECO:0000256" key="11">
    <source>
        <dbReference type="ARBA" id="ARBA00023306"/>
    </source>
</evidence>
<dbReference type="Gene3D" id="3.40.1190.10">
    <property type="entry name" value="Mur-like, catalytic domain"/>
    <property type="match status" value="1"/>
</dbReference>
<dbReference type="EMBL" id="PXVC01000005">
    <property type="protein sequence ID" value="PSI02510.1"/>
    <property type="molecule type" value="Genomic_DNA"/>
</dbReference>
<dbReference type="AlphaFoldDB" id="A0A2P7EH23"/>
<dbReference type="Pfam" id="PF01225">
    <property type="entry name" value="Mur_ligase"/>
    <property type="match status" value="1"/>
</dbReference>
<evidence type="ECO:0000256" key="3">
    <source>
        <dbReference type="ARBA" id="ARBA00012211"/>
    </source>
</evidence>
<dbReference type="GO" id="GO:0005737">
    <property type="term" value="C:cytoplasm"/>
    <property type="evidence" value="ECO:0007669"/>
    <property type="project" value="UniProtKB-SubCell"/>
</dbReference>
<dbReference type="GO" id="GO:0071555">
    <property type="term" value="P:cell wall organization"/>
    <property type="evidence" value="ECO:0007669"/>
    <property type="project" value="UniProtKB-KW"/>
</dbReference>
<dbReference type="GO" id="GO:0051301">
    <property type="term" value="P:cell division"/>
    <property type="evidence" value="ECO:0007669"/>
    <property type="project" value="UniProtKB-KW"/>
</dbReference>
<dbReference type="Pfam" id="PF08245">
    <property type="entry name" value="Mur_ligase_M"/>
    <property type="match status" value="1"/>
</dbReference>
<dbReference type="NCBIfam" id="TIGR01082">
    <property type="entry name" value="murC"/>
    <property type="match status" value="1"/>
</dbReference>
<evidence type="ECO:0000256" key="13">
    <source>
        <dbReference type="ARBA" id="ARBA00047833"/>
    </source>
</evidence>
<comment type="catalytic activity">
    <reaction evidence="13 14">
        <text>UDP-N-acetyl-alpha-D-muramate + L-alanine + ATP = UDP-N-acetyl-alpha-D-muramoyl-L-alanine + ADP + phosphate + H(+)</text>
        <dbReference type="Rhea" id="RHEA:23372"/>
        <dbReference type="ChEBI" id="CHEBI:15378"/>
        <dbReference type="ChEBI" id="CHEBI:30616"/>
        <dbReference type="ChEBI" id="CHEBI:43474"/>
        <dbReference type="ChEBI" id="CHEBI:57972"/>
        <dbReference type="ChEBI" id="CHEBI:70757"/>
        <dbReference type="ChEBI" id="CHEBI:83898"/>
        <dbReference type="ChEBI" id="CHEBI:456216"/>
        <dbReference type="EC" id="6.3.2.8"/>
    </reaction>
</comment>
<dbReference type="SUPFAM" id="SSF51984">
    <property type="entry name" value="MurCD N-terminal domain"/>
    <property type="match status" value="1"/>
</dbReference>
<keyword evidence="12 14" id="KW-0961">Cell wall biogenesis/degradation</keyword>
<dbReference type="InterPro" id="IPR005758">
    <property type="entry name" value="UDP-N-AcMur_Ala_ligase_MurC"/>
</dbReference>
<keyword evidence="6 14" id="KW-0132">Cell division</keyword>
<feature type="domain" description="Mur ligase N-terminal catalytic" evidence="15">
    <location>
        <begin position="13"/>
        <end position="117"/>
    </location>
</feature>
<gene>
    <name evidence="14" type="primary">murC</name>
    <name evidence="18" type="ORF">C7K08_02420</name>
</gene>
<organism evidence="18 19">
    <name type="scientific">Synechococcus lacustris str. Tous</name>
    <dbReference type="NCBI Taxonomy" id="1910958"/>
    <lineage>
        <taxon>Bacteria</taxon>
        <taxon>Bacillati</taxon>
        <taxon>Cyanobacteriota</taxon>
        <taxon>Cyanophyceae</taxon>
        <taxon>Synechococcales</taxon>
        <taxon>Synechococcaceae</taxon>
        <taxon>Synechococcus</taxon>
    </lineage>
</organism>
<evidence type="ECO:0000259" key="15">
    <source>
        <dbReference type="Pfam" id="PF01225"/>
    </source>
</evidence>
<comment type="caution">
    <text evidence="18">The sequence shown here is derived from an EMBL/GenBank/DDBJ whole genome shotgun (WGS) entry which is preliminary data.</text>
</comment>
<sequence>MSSQLSLPPERPVHFIGVGGIGMSALAGILADRGYAVSGSDPRQSDLSQGLRKRGARIFRDQNKATVDAIRSGVSCSPLVVISSAIPANNPELLAAKAAGLEICHRAALLAWLIAEQRSIAVAGSHGKTTTSSLIASLLSAVGMDPTAIIGGVVPAFGSNARTGASNLLVAEADESDGSLVQFHPALGVITNLELDHTDFYPNLEALVQTMQRFAGNCSEVLANADCPVLQEHIKAHHRWSLAEEGPGQEAYFRAIPLSMAGDGSRADYLENGHRLGELSLPLAGRHNLSNALAAISACRLMGAPFHDLQQALTGLVPPGRRFDLRGEWQGRLVVDDYAHHPSEVAATLSMAQLMVSSGRSTLPWVPKRVVAVFQPHRYTRTAEFLNRFAEALTTAPKTLLAPLYGAGESPLPGISSAALAKAMQNLGADVNAYGCLDELASALETETSPGDLVLVMGAGDVNQIWGRLQNQTLAAAA</sequence>
<dbReference type="SUPFAM" id="SSF53623">
    <property type="entry name" value="MurD-like peptide ligases, catalytic domain"/>
    <property type="match status" value="1"/>
</dbReference>
<evidence type="ECO:0000259" key="17">
    <source>
        <dbReference type="Pfam" id="PF08245"/>
    </source>
</evidence>
<accession>A0A2P7EH23</accession>
<comment type="subcellular location">
    <subcellularLocation>
        <location evidence="1 14">Cytoplasm</location>
    </subcellularLocation>
</comment>